<dbReference type="Proteomes" id="UP000192273">
    <property type="component" value="Chromosome"/>
</dbReference>
<dbReference type="Gene3D" id="3.40.190.10">
    <property type="entry name" value="Periplasmic binding protein-like II"/>
    <property type="match status" value="1"/>
</dbReference>
<dbReference type="PANTHER" id="PTHR35841:SF1">
    <property type="entry name" value="PHOSPHONATES-BINDING PERIPLASMIC PROTEIN"/>
    <property type="match status" value="1"/>
</dbReference>
<dbReference type="SUPFAM" id="SSF53850">
    <property type="entry name" value="Periplasmic binding protein-like II"/>
    <property type="match status" value="1"/>
</dbReference>
<protein>
    <submittedName>
        <fullName evidence="1">ABC transporter, phosphonate, periplasmic substrate-binding protein</fullName>
    </submittedName>
</protein>
<dbReference type="PANTHER" id="PTHR35841">
    <property type="entry name" value="PHOSPHONATES-BINDING PERIPLASMIC PROTEIN"/>
    <property type="match status" value="1"/>
</dbReference>
<dbReference type="KEGG" id="rmm:ROSMUCSMR3_01585"/>
<name>A0A1V0RMR0_9RHOB</name>
<evidence type="ECO:0000313" key="1">
    <source>
        <dbReference type="EMBL" id="ARE83069.1"/>
    </source>
</evidence>
<organism evidence="1 2">
    <name type="scientific">Roseovarius mucosus</name>
    <dbReference type="NCBI Taxonomy" id="215743"/>
    <lineage>
        <taxon>Bacteria</taxon>
        <taxon>Pseudomonadati</taxon>
        <taxon>Pseudomonadota</taxon>
        <taxon>Alphaproteobacteria</taxon>
        <taxon>Rhodobacterales</taxon>
        <taxon>Roseobacteraceae</taxon>
        <taxon>Roseovarius</taxon>
    </lineage>
</organism>
<reference evidence="1 2" key="1">
    <citation type="submission" date="2017-03" db="EMBL/GenBank/DDBJ databases">
        <title>Genome Sequence of Roseovarius mucosus strain SMR3 Isolated from a culture of the Diatom Skeletonema marinoi.</title>
        <authorList>
            <person name="Topel M."/>
            <person name="Pinder M."/>
            <person name="Johansson O.N."/>
            <person name="Kourtchenko O."/>
            <person name="Godhe A."/>
            <person name="Clarke A.K."/>
        </authorList>
    </citation>
    <scope>NUCLEOTIDE SEQUENCE [LARGE SCALE GENOMIC DNA]</scope>
    <source>
        <strain evidence="1 2">SMR3</strain>
    </source>
</reference>
<proteinExistence type="predicted"/>
<keyword evidence="2" id="KW-1185">Reference proteome</keyword>
<sequence>MIACSRMYNLNPALSSHWRSLFEHTAAVAGVPLDVIDYAAPAPLDLLWARTDLACVFMCGWPFQRTTRAFQIVAAPIPEYHATLHPLTGPQYCTNMVVSDAGPFNRLQDTFGGRIAWTDRGSHSGFNAPRKLLLDHLNGQERLYSESIGPVVTPRASLNSILEGRADVAPLDSYFHSLLARHEPDTARRIRVIAQTPASPIPLLVAAPEIAPEIVAKLGEAFAQAADSPQLAPYLKDLCLSGFAIPSRKDYAVTDQWHAEAMAAGYHEPC</sequence>
<dbReference type="Pfam" id="PF12974">
    <property type="entry name" value="Phosphonate-bd"/>
    <property type="match status" value="1"/>
</dbReference>
<gene>
    <name evidence="1" type="ORF">ROSMUCSMR3_01585</name>
</gene>
<dbReference type="AlphaFoldDB" id="A0A1V0RMR0"/>
<evidence type="ECO:0000313" key="2">
    <source>
        <dbReference type="Proteomes" id="UP000192273"/>
    </source>
</evidence>
<dbReference type="EMBL" id="CP020474">
    <property type="protein sequence ID" value="ARE83069.1"/>
    <property type="molecule type" value="Genomic_DNA"/>
</dbReference>
<accession>A0A1V0RMR0</accession>